<evidence type="ECO:0000313" key="2">
    <source>
        <dbReference type="EMBL" id="KAK1792352.1"/>
    </source>
</evidence>
<accession>A0AAD8Z4I0</accession>
<feature type="non-terminal residue" evidence="2">
    <location>
        <position position="1"/>
    </location>
</feature>
<feature type="region of interest" description="Disordered" evidence="1">
    <location>
        <begin position="1"/>
        <end position="20"/>
    </location>
</feature>
<gene>
    <name evidence="2" type="ORF">P4O66_012304</name>
</gene>
<dbReference type="AlphaFoldDB" id="A0AAD8Z4I0"/>
<dbReference type="EMBL" id="JAROKS010000019">
    <property type="protein sequence ID" value="KAK1792352.1"/>
    <property type="molecule type" value="Genomic_DNA"/>
</dbReference>
<protein>
    <submittedName>
        <fullName evidence="2">Uncharacterized protein</fullName>
    </submittedName>
</protein>
<reference evidence="2" key="1">
    <citation type="submission" date="2023-03" db="EMBL/GenBank/DDBJ databases">
        <title>Electrophorus voltai genome.</title>
        <authorList>
            <person name="Bian C."/>
        </authorList>
    </citation>
    <scope>NUCLEOTIDE SEQUENCE</scope>
    <source>
        <strain evidence="2">CB-2022</strain>
        <tissue evidence="2">Muscle</tissue>
    </source>
</reference>
<keyword evidence="3" id="KW-1185">Reference proteome</keyword>
<proteinExistence type="predicted"/>
<name>A0AAD8Z4I0_9TELE</name>
<dbReference type="Proteomes" id="UP001239994">
    <property type="component" value="Unassembled WGS sequence"/>
</dbReference>
<evidence type="ECO:0000313" key="3">
    <source>
        <dbReference type="Proteomes" id="UP001239994"/>
    </source>
</evidence>
<sequence length="200" mass="22954">WYDKSTSGVRHNSDNSFSETDWSVNDTKLRSISSKGDEATRISSSEHRRTINHPFVIPSTPFCNTLVLHSSRRLHFPETFALTSPNRRQQSWDLQNAEEENQNRLVCSVQSKKRKRVAKNSYSRKDNTEASLLGRGTGFLMGCVSLPIASFRHPFTERLLLETCAFQRARTPNIPDFWSTEKQNSSAQLGTFIRLWLCLD</sequence>
<comment type="caution">
    <text evidence="2">The sequence shown here is derived from an EMBL/GenBank/DDBJ whole genome shotgun (WGS) entry which is preliminary data.</text>
</comment>
<evidence type="ECO:0000256" key="1">
    <source>
        <dbReference type="SAM" id="MobiDB-lite"/>
    </source>
</evidence>
<organism evidence="2 3">
    <name type="scientific">Electrophorus voltai</name>
    <dbReference type="NCBI Taxonomy" id="2609070"/>
    <lineage>
        <taxon>Eukaryota</taxon>
        <taxon>Metazoa</taxon>
        <taxon>Chordata</taxon>
        <taxon>Craniata</taxon>
        <taxon>Vertebrata</taxon>
        <taxon>Euteleostomi</taxon>
        <taxon>Actinopterygii</taxon>
        <taxon>Neopterygii</taxon>
        <taxon>Teleostei</taxon>
        <taxon>Ostariophysi</taxon>
        <taxon>Gymnotiformes</taxon>
        <taxon>Gymnotoidei</taxon>
        <taxon>Gymnotidae</taxon>
        <taxon>Electrophorus</taxon>
    </lineage>
</organism>